<reference evidence="2" key="1">
    <citation type="submission" date="2016-11" db="EMBL/GenBank/DDBJ databases">
        <authorList>
            <person name="Varghese N."/>
            <person name="Submissions S."/>
        </authorList>
    </citation>
    <scope>NUCLEOTIDE SEQUENCE [LARGE SCALE GENOMIC DNA]</scope>
    <source>
        <strain evidence="2">DSM 26884</strain>
    </source>
</reference>
<dbReference type="Proteomes" id="UP000184192">
    <property type="component" value="Unassembled WGS sequence"/>
</dbReference>
<accession>A0A1M6LZ50</accession>
<protein>
    <submittedName>
        <fullName evidence="1">Uncharacterized protein</fullName>
    </submittedName>
</protein>
<name>A0A1M6LZ50_9BACE</name>
<keyword evidence="2" id="KW-1185">Reference proteome</keyword>
<organism evidence="1 2">
    <name type="scientific">Bacteroides stercorirosoris</name>
    <dbReference type="NCBI Taxonomy" id="871324"/>
    <lineage>
        <taxon>Bacteria</taxon>
        <taxon>Pseudomonadati</taxon>
        <taxon>Bacteroidota</taxon>
        <taxon>Bacteroidia</taxon>
        <taxon>Bacteroidales</taxon>
        <taxon>Bacteroidaceae</taxon>
        <taxon>Bacteroides</taxon>
    </lineage>
</organism>
<evidence type="ECO:0000313" key="1">
    <source>
        <dbReference type="EMBL" id="SHJ76517.1"/>
    </source>
</evidence>
<sequence length="61" mass="6983">MGKSKVYKKQEPVQQKASESFAAYSKIDSNILTKERNNIESAISGKELLDRLRPRIKALFK</sequence>
<dbReference type="GeneID" id="92714850"/>
<proteinExistence type="predicted"/>
<dbReference type="RefSeq" id="WP_025835097.1">
    <property type="nucleotide sequence ID" value="NZ_FQZN01000058.1"/>
</dbReference>
<dbReference type="AlphaFoldDB" id="A0A1M6LZ50"/>
<evidence type="ECO:0000313" key="2">
    <source>
        <dbReference type="Proteomes" id="UP000184192"/>
    </source>
</evidence>
<dbReference type="EMBL" id="FQZN01000058">
    <property type="protein sequence ID" value="SHJ76517.1"/>
    <property type="molecule type" value="Genomic_DNA"/>
</dbReference>
<gene>
    <name evidence="1" type="ORF">SAMN05444350_15816</name>
</gene>